<proteinExistence type="predicted"/>
<dbReference type="InterPro" id="IPR002831">
    <property type="entry name" value="Tscrpt_reg_TrmB_N"/>
</dbReference>
<comment type="caution">
    <text evidence="2">The sequence shown here is derived from an EMBL/GenBank/DDBJ whole genome shotgun (WGS) entry which is preliminary data.</text>
</comment>
<dbReference type="InterPro" id="IPR036388">
    <property type="entry name" value="WH-like_DNA-bd_sf"/>
</dbReference>
<dbReference type="InterPro" id="IPR036390">
    <property type="entry name" value="WH_DNA-bd_sf"/>
</dbReference>
<dbReference type="AlphaFoldDB" id="A0A1F5E6N5"/>
<dbReference type="InterPro" id="IPR051797">
    <property type="entry name" value="TrmB-like"/>
</dbReference>
<feature type="domain" description="Transcription regulator TrmB N-terminal" evidence="1">
    <location>
        <begin position="14"/>
        <end position="79"/>
    </location>
</feature>
<dbReference type="EMBL" id="MEZK01000013">
    <property type="protein sequence ID" value="OGD63035.1"/>
    <property type="molecule type" value="Genomic_DNA"/>
</dbReference>
<dbReference type="SUPFAM" id="SSF46785">
    <property type="entry name" value="Winged helix' DNA-binding domain"/>
    <property type="match status" value="1"/>
</dbReference>
<evidence type="ECO:0000313" key="3">
    <source>
        <dbReference type="Proteomes" id="UP000177006"/>
    </source>
</evidence>
<dbReference type="Pfam" id="PF01978">
    <property type="entry name" value="TrmB"/>
    <property type="match status" value="1"/>
</dbReference>
<reference evidence="2 3" key="1">
    <citation type="journal article" date="2016" name="Nat. Commun.">
        <title>Thousands of microbial genomes shed light on interconnected biogeochemical processes in an aquifer system.</title>
        <authorList>
            <person name="Anantharaman K."/>
            <person name="Brown C.T."/>
            <person name="Hug L.A."/>
            <person name="Sharon I."/>
            <person name="Castelle C.J."/>
            <person name="Probst A.J."/>
            <person name="Thomas B.C."/>
            <person name="Singh A."/>
            <person name="Wilkins M.J."/>
            <person name="Karaoz U."/>
            <person name="Brodie E.L."/>
            <person name="Williams K.H."/>
            <person name="Hubbard S.S."/>
            <person name="Banfield J.F."/>
        </authorList>
    </citation>
    <scope>NUCLEOTIDE SEQUENCE [LARGE SCALE GENOMIC DNA]</scope>
</reference>
<dbReference type="PANTHER" id="PTHR34293">
    <property type="entry name" value="HTH-TYPE TRANSCRIPTIONAL REGULATOR TRMBL2"/>
    <property type="match status" value="1"/>
</dbReference>
<organism evidence="2 3">
    <name type="scientific">Candidatus Beckwithbacteria bacterium RBG_13_42_9</name>
    <dbReference type="NCBI Taxonomy" id="1797457"/>
    <lineage>
        <taxon>Bacteria</taxon>
        <taxon>Candidatus Beckwithiibacteriota</taxon>
    </lineage>
</organism>
<sequence>MKASIPTNLAQDFLEKLGFSPEEIKLYLTLAQSGQATLLATARNSGIERTKLYRLIEDLKEKGIIEEVPQFKRKTIKAADLSTIELLVKEKERQAKFLTTTYPSFAESLKDISKPFPGNNVIYYKGKEGMRQMAWHILRCKGLFRTYSYCFWNDILGDAFVLKLNQELVERKFQVHDLYSDEYIKFKKNWLKNGKRRPEGNWAFWDSRYLPEKLVTVHLNIDIYNDVVAYYYWEGEEIFGVEIYNERVANIQKQIHDVLWKMSKKKPHIMWTDHGLK</sequence>
<name>A0A1F5E6N5_9BACT</name>
<gene>
    <name evidence="2" type="ORF">A2160_05315</name>
</gene>
<evidence type="ECO:0000259" key="1">
    <source>
        <dbReference type="Pfam" id="PF01978"/>
    </source>
</evidence>
<accession>A0A1F5E6N5</accession>
<dbReference type="PANTHER" id="PTHR34293:SF1">
    <property type="entry name" value="HTH-TYPE TRANSCRIPTIONAL REGULATOR TRMBL2"/>
    <property type="match status" value="1"/>
</dbReference>
<dbReference type="Gene3D" id="1.10.10.10">
    <property type="entry name" value="Winged helix-like DNA-binding domain superfamily/Winged helix DNA-binding domain"/>
    <property type="match status" value="1"/>
</dbReference>
<evidence type="ECO:0000313" key="2">
    <source>
        <dbReference type="EMBL" id="OGD63035.1"/>
    </source>
</evidence>
<protein>
    <recommendedName>
        <fullName evidence="1">Transcription regulator TrmB N-terminal domain-containing protein</fullName>
    </recommendedName>
</protein>
<dbReference type="Proteomes" id="UP000177006">
    <property type="component" value="Unassembled WGS sequence"/>
</dbReference>